<protein>
    <recommendedName>
        <fullName evidence="2">Phosphoadenosine phosphosulfate reductase</fullName>
    </recommendedName>
</protein>
<accession>A0A6J5KHP8</accession>
<reference evidence="1" key="1">
    <citation type="submission" date="2020-04" db="EMBL/GenBank/DDBJ databases">
        <authorList>
            <person name="Chiriac C."/>
            <person name="Salcher M."/>
            <person name="Ghai R."/>
            <person name="Kavagutti S V."/>
        </authorList>
    </citation>
    <scope>NUCLEOTIDE SEQUENCE</scope>
</reference>
<sequence>MNTRVISWFSCGAASAVATILAKEKYGSIEAVYCRVVEEHEDNLRFLNDFVIATGIPVKIIQNEKYKGSIYEVFTQRKFLKGKTGAPCTMTLKKDMRKKYQLPNDTQVFGYTADEQNRADRFIDSNNEVNEDFILIDQKVSKQDCYKKLIELGIELPVMYRLGYSNNNCVGCVKGGMGYWNKIRKDFPIQFERMAKLERHIGHSINKDDKGAVYLDELKPNRGRFKDDSPADCGFTCEVPA</sequence>
<dbReference type="Gene3D" id="3.40.50.620">
    <property type="entry name" value="HUPs"/>
    <property type="match status" value="1"/>
</dbReference>
<evidence type="ECO:0000313" key="1">
    <source>
        <dbReference type="EMBL" id="CAB4121051.1"/>
    </source>
</evidence>
<gene>
    <name evidence="1" type="ORF">UFOVP7_27</name>
</gene>
<organism evidence="1">
    <name type="scientific">uncultured Caudovirales phage</name>
    <dbReference type="NCBI Taxonomy" id="2100421"/>
    <lineage>
        <taxon>Viruses</taxon>
        <taxon>Duplodnaviria</taxon>
        <taxon>Heunggongvirae</taxon>
        <taxon>Uroviricota</taxon>
        <taxon>Caudoviricetes</taxon>
        <taxon>Peduoviridae</taxon>
        <taxon>Maltschvirus</taxon>
        <taxon>Maltschvirus maltsch</taxon>
    </lineage>
</organism>
<dbReference type="EMBL" id="LR796141">
    <property type="protein sequence ID" value="CAB4121051.1"/>
    <property type="molecule type" value="Genomic_DNA"/>
</dbReference>
<dbReference type="SUPFAM" id="SSF52402">
    <property type="entry name" value="Adenine nucleotide alpha hydrolases-like"/>
    <property type="match status" value="1"/>
</dbReference>
<dbReference type="InterPro" id="IPR014729">
    <property type="entry name" value="Rossmann-like_a/b/a_fold"/>
</dbReference>
<name>A0A6J5KHP8_9CAUD</name>
<evidence type="ECO:0008006" key="2">
    <source>
        <dbReference type="Google" id="ProtNLM"/>
    </source>
</evidence>
<proteinExistence type="predicted"/>